<evidence type="ECO:0000256" key="6">
    <source>
        <dbReference type="ARBA" id="ARBA00047591"/>
    </source>
</evidence>
<dbReference type="GO" id="GO:0006508">
    <property type="term" value="P:proteolysis"/>
    <property type="evidence" value="ECO:0007669"/>
    <property type="project" value="UniProtKB-KW"/>
</dbReference>
<protein>
    <submittedName>
        <fullName evidence="9">Carboxypeptidase D</fullName>
        <ecNumber evidence="9">3.4.16.6</ecNumber>
    </submittedName>
</protein>
<dbReference type="InterPro" id="IPR029058">
    <property type="entry name" value="AB_hydrolase_fold"/>
</dbReference>
<gene>
    <name evidence="9" type="ORF">MCUN1_002688</name>
</gene>
<dbReference type="EC" id="3.4.16.6" evidence="9"/>
<feature type="signal peptide" evidence="8">
    <location>
        <begin position="1"/>
        <end position="20"/>
    </location>
</feature>
<dbReference type="PANTHER" id="PTHR11802">
    <property type="entry name" value="SERINE PROTEASE FAMILY S10 SERINE CARBOXYPEPTIDASE"/>
    <property type="match status" value="1"/>
</dbReference>
<dbReference type="PRINTS" id="PR00724">
    <property type="entry name" value="CRBOXYPTASEC"/>
</dbReference>
<dbReference type="EMBL" id="CP119879">
    <property type="protein sequence ID" value="WFD35820.1"/>
    <property type="molecule type" value="Genomic_DNA"/>
</dbReference>
<dbReference type="PANTHER" id="PTHR11802:SF479">
    <property type="entry name" value="CARBOXYPEPTIDASE"/>
    <property type="match status" value="1"/>
</dbReference>
<dbReference type="AlphaFoldDB" id="A0AAF0J781"/>
<keyword evidence="10" id="KW-1185">Reference proteome</keyword>
<evidence type="ECO:0000256" key="1">
    <source>
        <dbReference type="ARBA" id="ARBA00009431"/>
    </source>
</evidence>
<evidence type="ECO:0000313" key="9">
    <source>
        <dbReference type="EMBL" id="WFD35820.1"/>
    </source>
</evidence>
<evidence type="ECO:0000256" key="2">
    <source>
        <dbReference type="ARBA" id="ARBA00022645"/>
    </source>
</evidence>
<dbReference type="Proteomes" id="UP001219933">
    <property type="component" value="Chromosome 3"/>
</dbReference>
<evidence type="ECO:0000313" key="10">
    <source>
        <dbReference type="Proteomes" id="UP001219933"/>
    </source>
</evidence>
<dbReference type="Pfam" id="PF00450">
    <property type="entry name" value="Peptidase_S10"/>
    <property type="match status" value="1"/>
</dbReference>
<keyword evidence="8" id="KW-0732">Signal</keyword>
<name>A0AAF0J781_9BASI</name>
<keyword evidence="5" id="KW-0325">Glycoprotein</keyword>
<keyword evidence="2 9" id="KW-0121">Carboxypeptidase</keyword>
<evidence type="ECO:0000256" key="4">
    <source>
        <dbReference type="ARBA" id="ARBA00022801"/>
    </source>
</evidence>
<organism evidence="9 10">
    <name type="scientific">Malassezia cuniculi</name>
    <dbReference type="NCBI Taxonomy" id="948313"/>
    <lineage>
        <taxon>Eukaryota</taxon>
        <taxon>Fungi</taxon>
        <taxon>Dikarya</taxon>
        <taxon>Basidiomycota</taxon>
        <taxon>Ustilaginomycotina</taxon>
        <taxon>Malasseziomycetes</taxon>
        <taxon>Malasseziales</taxon>
        <taxon>Malasseziaceae</taxon>
        <taxon>Malassezia</taxon>
    </lineage>
</organism>
<sequence>MRGFAIGAALCASLVLDALAVTFSGDKAKGFEVKNLPKVDFDLGPSWAGNLPVSNDTNEDKKLFFWMFPPAGDVGHDDVVVWLNGGPGCSSLEGLFQENGPFKFATSDVNSTLIPNEHSWSNLSYVVWIESPVGVGFTKGEPTIQGMYGQARQMYGFLQQFFDTFSELKGKRLWFTGESYAGKYIPYIAHEIYQHDDTKDETGINLQGIAINDPSFTSDFLSEEAPAFEFFEQYHEVMGVNKSDVEDVRRVARKQGIETFVADNLHYPPKGLIHKPAESTSDYIVWDLVYRKGVNASECFSVYNIKSNCDEMADPMGFPLNATVPSKKNFLNENPDFKKALNVDPNTQWLECTISLGDVFKNKTLGDVSPPPDRTVLPGVIEKSKRTVIQHGTWDFILIANGTQLAIQNMTWSGMQGFQNKPNLTLTAGEKPHGVFHEERGLTLALVAEAGHMVPQFKPQTAFALQQYLLGQVSKKDITA</sequence>
<proteinExistence type="inferred from homology"/>
<dbReference type="SUPFAM" id="SSF53474">
    <property type="entry name" value="alpha/beta-Hydrolases"/>
    <property type="match status" value="1"/>
</dbReference>
<evidence type="ECO:0000256" key="8">
    <source>
        <dbReference type="SAM" id="SignalP"/>
    </source>
</evidence>
<comment type="catalytic activity">
    <reaction evidence="6">
        <text>a diacylglycerol + H2O = a monoacylglycerol + a fatty acid + H(+)</text>
        <dbReference type="Rhea" id="RHEA:32731"/>
        <dbReference type="ChEBI" id="CHEBI:15377"/>
        <dbReference type="ChEBI" id="CHEBI:15378"/>
        <dbReference type="ChEBI" id="CHEBI:17408"/>
        <dbReference type="ChEBI" id="CHEBI:18035"/>
        <dbReference type="ChEBI" id="CHEBI:28868"/>
    </reaction>
</comment>
<accession>A0AAF0J781</accession>
<evidence type="ECO:0000256" key="3">
    <source>
        <dbReference type="ARBA" id="ARBA00022670"/>
    </source>
</evidence>
<feature type="chain" id="PRO_5042008434" evidence="8">
    <location>
        <begin position="21"/>
        <end position="480"/>
    </location>
</feature>
<dbReference type="InterPro" id="IPR001563">
    <property type="entry name" value="Peptidase_S10"/>
</dbReference>
<dbReference type="GO" id="GO:0004185">
    <property type="term" value="F:serine-type carboxypeptidase activity"/>
    <property type="evidence" value="ECO:0007669"/>
    <property type="project" value="UniProtKB-EC"/>
</dbReference>
<reference evidence="9" key="1">
    <citation type="submission" date="2023-03" db="EMBL/GenBank/DDBJ databases">
        <title>Mating type loci evolution in Malassezia.</title>
        <authorList>
            <person name="Coelho M.A."/>
        </authorList>
    </citation>
    <scope>NUCLEOTIDE SEQUENCE</scope>
    <source>
        <strain evidence="9">CBS 11721</strain>
    </source>
</reference>
<comment type="catalytic activity">
    <reaction evidence="7">
        <text>a monoacylglycerol + H2O = glycerol + a fatty acid + H(+)</text>
        <dbReference type="Rhea" id="RHEA:15245"/>
        <dbReference type="ChEBI" id="CHEBI:15377"/>
        <dbReference type="ChEBI" id="CHEBI:15378"/>
        <dbReference type="ChEBI" id="CHEBI:17408"/>
        <dbReference type="ChEBI" id="CHEBI:17754"/>
        <dbReference type="ChEBI" id="CHEBI:28868"/>
    </reaction>
</comment>
<keyword evidence="3" id="KW-0645">Protease</keyword>
<evidence type="ECO:0000256" key="7">
    <source>
        <dbReference type="ARBA" id="ARBA00048461"/>
    </source>
</evidence>
<dbReference type="Gene3D" id="3.40.50.1820">
    <property type="entry name" value="alpha/beta hydrolase"/>
    <property type="match status" value="1"/>
</dbReference>
<evidence type="ECO:0000256" key="5">
    <source>
        <dbReference type="ARBA" id="ARBA00023180"/>
    </source>
</evidence>
<keyword evidence="4 9" id="KW-0378">Hydrolase</keyword>
<comment type="similarity">
    <text evidence="1">Belongs to the peptidase S10 family.</text>
</comment>